<dbReference type="AlphaFoldDB" id="A0AAN8FSU0"/>
<evidence type="ECO:0000313" key="3">
    <source>
        <dbReference type="Proteomes" id="UP001331761"/>
    </source>
</evidence>
<feature type="non-terminal residue" evidence="2">
    <location>
        <position position="1"/>
    </location>
</feature>
<feature type="region of interest" description="Disordered" evidence="1">
    <location>
        <begin position="65"/>
        <end position="90"/>
    </location>
</feature>
<protein>
    <submittedName>
        <fullName evidence="2">Uncharacterized protein</fullName>
    </submittedName>
</protein>
<reference evidence="2 3" key="1">
    <citation type="submission" date="2019-10" db="EMBL/GenBank/DDBJ databases">
        <title>Assembly and Annotation for the nematode Trichostrongylus colubriformis.</title>
        <authorList>
            <person name="Martin J."/>
        </authorList>
    </citation>
    <scope>NUCLEOTIDE SEQUENCE [LARGE SCALE GENOMIC DNA]</scope>
    <source>
        <strain evidence="2">G859</strain>
        <tissue evidence="2">Whole worm</tissue>
    </source>
</reference>
<keyword evidence="3" id="KW-1185">Reference proteome</keyword>
<sequence length="159" mass="17687">VVSQLSAVLDGKLRIMQNENLTPLKQQQALGNLSATYPEAYRVLEWTYSLFTPCDCACGKCNQSGGGRGKGGRGRGHGHGRGRGWDRGDWQAPIPGEGGAMDTWYYNGHSTPSYGVIRGSDWSQDRRGGYYGNGWMNRGYDSRGYSQELDSNEYNGYWR</sequence>
<gene>
    <name evidence="2" type="ORF">GCK32_020302</name>
</gene>
<comment type="caution">
    <text evidence="2">The sequence shown here is derived from an EMBL/GenBank/DDBJ whole genome shotgun (WGS) entry which is preliminary data.</text>
</comment>
<organism evidence="2 3">
    <name type="scientific">Trichostrongylus colubriformis</name>
    <name type="common">Black scour worm</name>
    <dbReference type="NCBI Taxonomy" id="6319"/>
    <lineage>
        <taxon>Eukaryota</taxon>
        <taxon>Metazoa</taxon>
        <taxon>Ecdysozoa</taxon>
        <taxon>Nematoda</taxon>
        <taxon>Chromadorea</taxon>
        <taxon>Rhabditida</taxon>
        <taxon>Rhabditina</taxon>
        <taxon>Rhabditomorpha</taxon>
        <taxon>Strongyloidea</taxon>
        <taxon>Trichostrongylidae</taxon>
        <taxon>Trichostrongylus</taxon>
    </lineage>
</organism>
<evidence type="ECO:0000256" key="1">
    <source>
        <dbReference type="SAM" id="MobiDB-lite"/>
    </source>
</evidence>
<feature type="compositionally biased region" description="Basic residues" evidence="1">
    <location>
        <begin position="70"/>
        <end position="82"/>
    </location>
</feature>
<accession>A0AAN8FSU0</accession>
<name>A0AAN8FSU0_TRICO</name>
<dbReference type="EMBL" id="WIXE01001074">
    <property type="protein sequence ID" value="KAK5986031.1"/>
    <property type="molecule type" value="Genomic_DNA"/>
</dbReference>
<dbReference type="Proteomes" id="UP001331761">
    <property type="component" value="Unassembled WGS sequence"/>
</dbReference>
<proteinExistence type="predicted"/>
<evidence type="ECO:0000313" key="2">
    <source>
        <dbReference type="EMBL" id="KAK5986031.1"/>
    </source>
</evidence>